<feature type="transmembrane region" description="Helical" evidence="1">
    <location>
        <begin position="61"/>
        <end position="81"/>
    </location>
</feature>
<evidence type="ECO:0000313" key="3">
    <source>
        <dbReference type="Proteomes" id="UP001596158"/>
    </source>
</evidence>
<feature type="transmembrane region" description="Helical" evidence="1">
    <location>
        <begin position="226"/>
        <end position="249"/>
    </location>
</feature>
<sequence>MNQAYNRKAVRKKIKQQAKKSLHKDLWGNIGLMVPWMIIMYIIFIYSYLTEGQKETAGQSLFAALFSLIFAIITAYTIYVAEYQALKQMRNETTSAKPIDSWFKTYFSKKWQKTIWLSIWMTFLFLVGWALLVGIGEIGIEASGLAMLLSLVINSSIPTILIVIFMISFIMFILFGIIYIMKQYKYIFIPFISLDNSSMKGFKLVAKSRDLTKGHRWEIFVMHLSFFWWFLLIVITLGLASCYVMPYIYLTLAGYYDLINKDVQATEITHKPETIQAVILQPHSTY</sequence>
<keyword evidence="1" id="KW-0472">Membrane</keyword>
<comment type="caution">
    <text evidence="2">The sequence shown here is derived from an EMBL/GenBank/DDBJ whole genome shotgun (WGS) entry which is preliminary data.</text>
</comment>
<gene>
    <name evidence="2" type="ORF">ACFQGR_05360</name>
</gene>
<accession>A0ABW1RTI2</accession>
<dbReference type="PANTHER" id="PTHR40076:SF1">
    <property type="entry name" value="MEMBRANE PROTEIN"/>
    <property type="match status" value="1"/>
</dbReference>
<dbReference type="RefSeq" id="WP_137600535.1">
    <property type="nucleotide sequence ID" value="NZ_BJDT01000003.1"/>
</dbReference>
<evidence type="ECO:0000256" key="1">
    <source>
        <dbReference type="SAM" id="Phobius"/>
    </source>
</evidence>
<feature type="transmembrane region" description="Helical" evidence="1">
    <location>
        <begin position="26"/>
        <end position="49"/>
    </location>
</feature>
<evidence type="ECO:0000313" key="2">
    <source>
        <dbReference type="EMBL" id="MFC6178807.1"/>
    </source>
</evidence>
<dbReference type="InterPro" id="IPR010380">
    <property type="entry name" value="DUF975"/>
</dbReference>
<dbReference type="PANTHER" id="PTHR40076">
    <property type="entry name" value="MEMBRANE PROTEIN-RELATED"/>
    <property type="match status" value="1"/>
</dbReference>
<dbReference type="EMBL" id="JBHSSG010000011">
    <property type="protein sequence ID" value="MFC6178807.1"/>
    <property type="molecule type" value="Genomic_DNA"/>
</dbReference>
<dbReference type="Pfam" id="PF06161">
    <property type="entry name" value="DUF975"/>
    <property type="match status" value="1"/>
</dbReference>
<keyword evidence="3" id="KW-1185">Reference proteome</keyword>
<feature type="transmembrane region" description="Helical" evidence="1">
    <location>
        <begin position="114"/>
        <end position="140"/>
    </location>
</feature>
<proteinExistence type="predicted"/>
<reference evidence="3" key="1">
    <citation type="journal article" date="2019" name="Int. J. Syst. Evol. Microbiol.">
        <title>The Global Catalogue of Microorganisms (GCM) 10K type strain sequencing project: providing services to taxonomists for standard genome sequencing and annotation.</title>
        <authorList>
            <consortium name="The Broad Institute Genomics Platform"/>
            <consortium name="The Broad Institute Genome Sequencing Center for Infectious Disease"/>
            <person name="Wu L."/>
            <person name="Ma J."/>
        </authorList>
    </citation>
    <scope>NUCLEOTIDE SEQUENCE [LARGE SCALE GENOMIC DNA]</scope>
    <source>
        <strain evidence="3">CCM 8924</strain>
    </source>
</reference>
<dbReference type="Proteomes" id="UP001596158">
    <property type="component" value="Unassembled WGS sequence"/>
</dbReference>
<protein>
    <submittedName>
        <fullName evidence="2">DUF975 family protein</fullName>
    </submittedName>
</protein>
<keyword evidence="1" id="KW-0812">Transmembrane</keyword>
<feature type="transmembrane region" description="Helical" evidence="1">
    <location>
        <begin position="160"/>
        <end position="181"/>
    </location>
</feature>
<name>A0ABW1RTI2_9LACO</name>
<keyword evidence="1" id="KW-1133">Transmembrane helix</keyword>
<organism evidence="2 3">
    <name type="scientific">Weissella sagaensis</name>
    <dbReference type="NCBI Taxonomy" id="2559928"/>
    <lineage>
        <taxon>Bacteria</taxon>
        <taxon>Bacillati</taxon>
        <taxon>Bacillota</taxon>
        <taxon>Bacilli</taxon>
        <taxon>Lactobacillales</taxon>
        <taxon>Lactobacillaceae</taxon>
        <taxon>Weissella</taxon>
    </lineage>
</organism>